<feature type="compositionally biased region" description="Basic and acidic residues" evidence="1">
    <location>
        <begin position="11"/>
        <end position="26"/>
    </location>
</feature>
<feature type="region of interest" description="Disordered" evidence="1">
    <location>
        <begin position="1"/>
        <end position="27"/>
    </location>
</feature>
<gene>
    <name evidence="2" type="ORF">L798_10416</name>
</gene>
<evidence type="ECO:0000256" key="1">
    <source>
        <dbReference type="SAM" id="MobiDB-lite"/>
    </source>
</evidence>
<dbReference type="Proteomes" id="UP000027135">
    <property type="component" value="Unassembled WGS sequence"/>
</dbReference>
<accession>A0A067QY85</accession>
<name>A0A067QY85_ZOONE</name>
<dbReference type="AlphaFoldDB" id="A0A067QY85"/>
<protein>
    <submittedName>
        <fullName evidence="2">Uncharacterized protein</fullName>
    </submittedName>
</protein>
<dbReference type="InParanoid" id="A0A067QY85"/>
<proteinExistence type="predicted"/>
<organism evidence="2 3">
    <name type="scientific">Zootermopsis nevadensis</name>
    <name type="common">Dampwood termite</name>
    <dbReference type="NCBI Taxonomy" id="136037"/>
    <lineage>
        <taxon>Eukaryota</taxon>
        <taxon>Metazoa</taxon>
        <taxon>Ecdysozoa</taxon>
        <taxon>Arthropoda</taxon>
        <taxon>Hexapoda</taxon>
        <taxon>Insecta</taxon>
        <taxon>Pterygota</taxon>
        <taxon>Neoptera</taxon>
        <taxon>Polyneoptera</taxon>
        <taxon>Dictyoptera</taxon>
        <taxon>Blattodea</taxon>
        <taxon>Blattoidea</taxon>
        <taxon>Termitoidae</taxon>
        <taxon>Termopsidae</taxon>
        <taxon>Zootermopsis</taxon>
    </lineage>
</organism>
<keyword evidence="3" id="KW-1185">Reference proteome</keyword>
<sequence length="81" mass="9074">MDDADDGGGFDIKKLSEKKTNNPEKLRQRKHFAYFQTTRHATLTRRSGCRTTHEQGLGSSLPGDSECVVKQKALLTNILLL</sequence>
<dbReference type="EMBL" id="KK852886">
    <property type="protein sequence ID" value="KDR14382.1"/>
    <property type="molecule type" value="Genomic_DNA"/>
</dbReference>
<evidence type="ECO:0000313" key="3">
    <source>
        <dbReference type="Proteomes" id="UP000027135"/>
    </source>
</evidence>
<evidence type="ECO:0000313" key="2">
    <source>
        <dbReference type="EMBL" id="KDR14382.1"/>
    </source>
</evidence>
<reference evidence="2 3" key="1">
    <citation type="journal article" date="2014" name="Nat. Commun.">
        <title>Molecular traces of alternative social organization in a termite genome.</title>
        <authorList>
            <person name="Terrapon N."/>
            <person name="Li C."/>
            <person name="Robertson H.M."/>
            <person name="Ji L."/>
            <person name="Meng X."/>
            <person name="Booth W."/>
            <person name="Chen Z."/>
            <person name="Childers C.P."/>
            <person name="Glastad K.M."/>
            <person name="Gokhale K."/>
            <person name="Gowin J."/>
            <person name="Gronenberg W."/>
            <person name="Hermansen R.A."/>
            <person name="Hu H."/>
            <person name="Hunt B.G."/>
            <person name="Huylmans A.K."/>
            <person name="Khalil S.M."/>
            <person name="Mitchell R.D."/>
            <person name="Munoz-Torres M.C."/>
            <person name="Mustard J.A."/>
            <person name="Pan H."/>
            <person name="Reese J.T."/>
            <person name="Scharf M.E."/>
            <person name="Sun F."/>
            <person name="Vogel H."/>
            <person name="Xiao J."/>
            <person name="Yang W."/>
            <person name="Yang Z."/>
            <person name="Yang Z."/>
            <person name="Zhou J."/>
            <person name="Zhu J."/>
            <person name="Brent C.S."/>
            <person name="Elsik C.G."/>
            <person name="Goodisman M.A."/>
            <person name="Liberles D.A."/>
            <person name="Roe R.M."/>
            <person name="Vargo E.L."/>
            <person name="Vilcinskas A."/>
            <person name="Wang J."/>
            <person name="Bornberg-Bauer E."/>
            <person name="Korb J."/>
            <person name="Zhang G."/>
            <person name="Liebig J."/>
        </authorList>
    </citation>
    <scope>NUCLEOTIDE SEQUENCE [LARGE SCALE GENOMIC DNA]</scope>
    <source>
        <tissue evidence="2">Whole organism</tissue>
    </source>
</reference>